<dbReference type="RefSeq" id="WP_169282596.1">
    <property type="nucleotide sequence ID" value="NZ_CP051680.1"/>
</dbReference>
<dbReference type="Pfam" id="PF13289">
    <property type="entry name" value="SIR2_2"/>
    <property type="match status" value="1"/>
</dbReference>
<gene>
    <name evidence="1" type="ORF">HH215_26395</name>
</gene>
<dbReference type="EMBL" id="CP051680">
    <property type="protein sequence ID" value="QJD86347.1"/>
    <property type="molecule type" value="Genomic_DNA"/>
</dbReference>
<evidence type="ECO:0000313" key="1">
    <source>
        <dbReference type="EMBL" id="QJD86347.1"/>
    </source>
</evidence>
<reference evidence="1 2" key="1">
    <citation type="submission" date="2020-04" db="EMBL/GenBank/DDBJ databases">
        <title>Genome sequencing of novel species.</title>
        <authorList>
            <person name="Heo J."/>
            <person name="Kim S.-J."/>
            <person name="Kim J.-S."/>
            <person name="Hong S.-B."/>
            <person name="Kwon S.-W."/>
        </authorList>
    </citation>
    <scope>NUCLEOTIDE SEQUENCE [LARGE SCALE GENOMIC DNA]</scope>
    <source>
        <strain evidence="1 2">MFER-1</strain>
    </source>
</reference>
<name>A0A7Z2ZPU9_9BACL</name>
<evidence type="ECO:0008006" key="3">
    <source>
        <dbReference type="Google" id="ProtNLM"/>
    </source>
</evidence>
<organism evidence="1 2">
    <name type="scientific">Cohnella herbarum</name>
    <dbReference type="NCBI Taxonomy" id="2728023"/>
    <lineage>
        <taxon>Bacteria</taxon>
        <taxon>Bacillati</taxon>
        <taxon>Bacillota</taxon>
        <taxon>Bacilli</taxon>
        <taxon>Bacillales</taxon>
        <taxon>Paenibacillaceae</taxon>
        <taxon>Cohnella</taxon>
    </lineage>
</organism>
<dbReference type="AlphaFoldDB" id="A0A7Z2ZPU9"/>
<accession>A0A7Z2ZPU9</accession>
<dbReference type="KEGG" id="cheb:HH215_26395"/>
<sequence>MGINLPTAMVDMLKDGNCGLFIGAGISMSSPSNLPGWGKLLSNMIQHGIDLGRVDYKESIELTECVEKELLLEVAEYLADKLQGQYREYLVSIFDGSNLRSNDNHKYIAQINTPLIVTTNYDKLLEGSMDNPLICFLSPTMLQQIHKPGNRKKVLKIHGTISEPESLILSEKDYVRLMSREDLALVTKSYFHRYSFVFLGCSLTDPDILMFLKNLNNVFLGSTSPHYALVKQGSFNNIQSQYYKNTYNICLIPFDEYSELTTFLKSVVDLQKNSFNTDVVVKREILKSINDLIILEYYIHQIEFIHNRNFDRFSEVGEGKLTKGRISDILQDYEEAKKFYAYLSDQLTQTKYYDFPLDIYTTYYGKIDRCIELLKDKEIQRNQSKRRELSELDEYIMDNSDNFIKLMIAYVRMERVRINMGVNTGIEEEVILESYMEEFNFSYKEFN</sequence>
<dbReference type="SUPFAM" id="SSF52467">
    <property type="entry name" value="DHS-like NAD/FAD-binding domain"/>
    <property type="match status" value="1"/>
</dbReference>
<protein>
    <recommendedName>
        <fullName evidence="3">SIR2-like domain-containing protein</fullName>
    </recommendedName>
</protein>
<proteinExistence type="predicted"/>
<dbReference type="InterPro" id="IPR029035">
    <property type="entry name" value="DHS-like_NAD/FAD-binding_dom"/>
</dbReference>
<evidence type="ECO:0000313" key="2">
    <source>
        <dbReference type="Proteomes" id="UP000502248"/>
    </source>
</evidence>
<dbReference type="Proteomes" id="UP000502248">
    <property type="component" value="Chromosome"/>
</dbReference>
<keyword evidence="2" id="KW-1185">Reference proteome</keyword>